<name>A0A0K2SWD3_LEPSM</name>
<dbReference type="AlphaFoldDB" id="A0A0K2SWD3"/>
<protein>
    <submittedName>
        <fullName evidence="1">Uncharacterized protein</fullName>
    </submittedName>
</protein>
<organism evidence="1">
    <name type="scientific">Lepeophtheirus salmonis</name>
    <name type="common">Salmon louse</name>
    <name type="synonym">Caligus salmonis</name>
    <dbReference type="NCBI Taxonomy" id="72036"/>
    <lineage>
        <taxon>Eukaryota</taxon>
        <taxon>Metazoa</taxon>
        <taxon>Ecdysozoa</taxon>
        <taxon>Arthropoda</taxon>
        <taxon>Crustacea</taxon>
        <taxon>Multicrustacea</taxon>
        <taxon>Hexanauplia</taxon>
        <taxon>Copepoda</taxon>
        <taxon>Siphonostomatoida</taxon>
        <taxon>Caligidae</taxon>
        <taxon>Lepeophtheirus</taxon>
    </lineage>
</organism>
<evidence type="ECO:0000313" key="1">
    <source>
        <dbReference type="EMBL" id="CDW17586.1"/>
    </source>
</evidence>
<proteinExistence type="predicted"/>
<dbReference type="EMBL" id="HACA01000225">
    <property type="protein sequence ID" value="CDW17586.1"/>
    <property type="molecule type" value="Transcribed_RNA"/>
</dbReference>
<sequence length="32" mass="3443">MTLGLPLNKYSKVVVQSIGIRAVGRPKASKKC</sequence>
<reference evidence="1" key="1">
    <citation type="submission" date="2014-05" db="EMBL/GenBank/DDBJ databases">
        <authorList>
            <person name="Chronopoulou M."/>
        </authorList>
    </citation>
    <scope>NUCLEOTIDE SEQUENCE</scope>
    <source>
        <tissue evidence="1">Whole organism</tissue>
    </source>
</reference>
<accession>A0A0K2SWD3</accession>